<dbReference type="EMBL" id="UZAE01000002">
    <property type="protein sequence ID" value="VDN95872.1"/>
    <property type="molecule type" value="Genomic_DNA"/>
</dbReference>
<feature type="compositionally biased region" description="Polar residues" evidence="5">
    <location>
        <begin position="176"/>
        <end position="189"/>
    </location>
</feature>
<dbReference type="PANTHER" id="PTHR46016:SF1">
    <property type="entry name" value="RING-TYPE DOMAIN-CONTAINING PROTEIN"/>
    <property type="match status" value="1"/>
</dbReference>
<keyword evidence="3" id="KW-0862">Zinc</keyword>
<dbReference type="InterPro" id="IPR001841">
    <property type="entry name" value="Znf_RING"/>
</dbReference>
<keyword evidence="1" id="KW-0479">Metal-binding</keyword>
<evidence type="ECO:0000256" key="5">
    <source>
        <dbReference type="SAM" id="MobiDB-lite"/>
    </source>
</evidence>
<dbReference type="SUPFAM" id="SSF57850">
    <property type="entry name" value="RING/U-box"/>
    <property type="match status" value="1"/>
</dbReference>
<dbReference type="Pfam" id="PF13923">
    <property type="entry name" value="zf-C3HC4_2"/>
    <property type="match status" value="1"/>
</dbReference>
<evidence type="ECO:0000313" key="7">
    <source>
        <dbReference type="EMBL" id="VDN95872.1"/>
    </source>
</evidence>
<gene>
    <name evidence="7" type="ORF">HNAJ_LOCUS13</name>
</gene>
<evidence type="ECO:0000256" key="3">
    <source>
        <dbReference type="ARBA" id="ARBA00022833"/>
    </source>
</evidence>
<protein>
    <submittedName>
        <fullName evidence="9">RING-type domain-containing protein</fullName>
    </submittedName>
</protein>
<dbReference type="OrthoDB" id="1630758at2759"/>
<evidence type="ECO:0000256" key="1">
    <source>
        <dbReference type="ARBA" id="ARBA00022723"/>
    </source>
</evidence>
<dbReference type="Proteomes" id="UP000278807">
    <property type="component" value="Unassembled WGS sequence"/>
</dbReference>
<dbReference type="InterPro" id="IPR051438">
    <property type="entry name" value="RNF_E3_ubiq-protein_ligase"/>
</dbReference>
<sequence length="251" mass="27718">MARRRGAGRNSVTPRGEAKISQDHALDSSSEHEERRFARPDKISPHLFCVICSEVFINPYRAPCGHSYCFTCITKWMETAKICPVDRKSIALKQLHHDFILESIIGDYTVACPWRSSGCSYVGPLCQLDSHKKNCVMNPDLLPEVLRVREKEILKQRNSSGSMPSASSSLPPPVSTNNHNLSGSVTLDDTLNEDEEGHLPPAPPPSLVMRLFQGANESSRDLLCNFLGGSVLQGKRPASPARGRGKRGRKV</sequence>
<name>A0A0R3SZT5_RODNA</name>
<feature type="compositionally biased region" description="Basic and acidic residues" evidence="5">
    <location>
        <begin position="16"/>
        <end position="35"/>
    </location>
</feature>
<evidence type="ECO:0000313" key="8">
    <source>
        <dbReference type="Proteomes" id="UP000278807"/>
    </source>
</evidence>
<feature type="region of interest" description="Disordered" evidence="5">
    <location>
        <begin position="156"/>
        <end position="208"/>
    </location>
</feature>
<dbReference type="GO" id="GO:0061630">
    <property type="term" value="F:ubiquitin protein ligase activity"/>
    <property type="evidence" value="ECO:0007669"/>
    <property type="project" value="TreeGrafter"/>
</dbReference>
<dbReference type="STRING" id="102285.A0A0R3SZT5"/>
<feature type="region of interest" description="Disordered" evidence="5">
    <location>
        <begin position="1"/>
        <end position="35"/>
    </location>
</feature>
<dbReference type="WBParaSite" id="HNAJ_0000001201-mRNA-1">
    <property type="protein sequence ID" value="HNAJ_0000001201-mRNA-1"/>
    <property type="gene ID" value="HNAJ_0000001201"/>
</dbReference>
<dbReference type="Gene3D" id="3.30.40.10">
    <property type="entry name" value="Zinc/RING finger domain, C3HC4 (zinc finger)"/>
    <property type="match status" value="1"/>
</dbReference>
<dbReference type="GO" id="GO:0006511">
    <property type="term" value="P:ubiquitin-dependent protein catabolic process"/>
    <property type="evidence" value="ECO:0007669"/>
    <property type="project" value="TreeGrafter"/>
</dbReference>
<dbReference type="PROSITE" id="PS00518">
    <property type="entry name" value="ZF_RING_1"/>
    <property type="match status" value="1"/>
</dbReference>
<organism evidence="9">
    <name type="scientific">Rodentolepis nana</name>
    <name type="common">Dwarf tapeworm</name>
    <name type="synonym">Hymenolepis nana</name>
    <dbReference type="NCBI Taxonomy" id="102285"/>
    <lineage>
        <taxon>Eukaryota</taxon>
        <taxon>Metazoa</taxon>
        <taxon>Spiralia</taxon>
        <taxon>Lophotrochozoa</taxon>
        <taxon>Platyhelminthes</taxon>
        <taxon>Cestoda</taxon>
        <taxon>Eucestoda</taxon>
        <taxon>Cyclophyllidea</taxon>
        <taxon>Hymenolepididae</taxon>
        <taxon>Rodentolepis</taxon>
    </lineage>
</organism>
<dbReference type="GO" id="GO:0008270">
    <property type="term" value="F:zinc ion binding"/>
    <property type="evidence" value="ECO:0007669"/>
    <property type="project" value="UniProtKB-KW"/>
</dbReference>
<dbReference type="InterPro" id="IPR017907">
    <property type="entry name" value="Znf_RING_CS"/>
</dbReference>
<feature type="compositionally biased region" description="Low complexity" evidence="5">
    <location>
        <begin position="159"/>
        <end position="169"/>
    </location>
</feature>
<evidence type="ECO:0000256" key="4">
    <source>
        <dbReference type="PROSITE-ProRule" id="PRU00175"/>
    </source>
</evidence>
<keyword evidence="8" id="KW-1185">Reference proteome</keyword>
<dbReference type="GO" id="GO:0000209">
    <property type="term" value="P:protein polyubiquitination"/>
    <property type="evidence" value="ECO:0007669"/>
    <property type="project" value="TreeGrafter"/>
</dbReference>
<reference evidence="9" key="1">
    <citation type="submission" date="2017-02" db="UniProtKB">
        <authorList>
            <consortium name="WormBaseParasite"/>
        </authorList>
    </citation>
    <scope>IDENTIFICATION</scope>
</reference>
<reference evidence="7 8" key="2">
    <citation type="submission" date="2018-11" db="EMBL/GenBank/DDBJ databases">
        <authorList>
            <consortium name="Pathogen Informatics"/>
        </authorList>
    </citation>
    <scope>NUCLEOTIDE SEQUENCE [LARGE SCALE GENOMIC DNA]</scope>
</reference>
<evidence type="ECO:0000256" key="2">
    <source>
        <dbReference type="ARBA" id="ARBA00022771"/>
    </source>
</evidence>
<keyword evidence="2 4" id="KW-0863">Zinc-finger</keyword>
<dbReference type="AlphaFoldDB" id="A0A0R3SZT5"/>
<proteinExistence type="predicted"/>
<evidence type="ECO:0000313" key="9">
    <source>
        <dbReference type="WBParaSite" id="HNAJ_0000001201-mRNA-1"/>
    </source>
</evidence>
<dbReference type="InterPro" id="IPR013083">
    <property type="entry name" value="Znf_RING/FYVE/PHD"/>
</dbReference>
<dbReference type="PROSITE" id="PS50089">
    <property type="entry name" value="ZF_RING_2"/>
    <property type="match status" value="1"/>
</dbReference>
<accession>A0A0R3SZT5</accession>
<feature type="domain" description="RING-type" evidence="6">
    <location>
        <begin position="49"/>
        <end position="87"/>
    </location>
</feature>
<dbReference type="SMART" id="SM00184">
    <property type="entry name" value="RING"/>
    <property type="match status" value="1"/>
</dbReference>
<evidence type="ECO:0000259" key="6">
    <source>
        <dbReference type="PROSITE" id="PS50089"/>
    </source>
</evidence>
<dbReference type="PANTHER" id="PTHR46016">
    <property type="entry name" value="ZINC FINGER, RING/FYVE/PHD-TYPE"/>
    <property type="match status" value="1"/>
</dbReference>